<dbReference type="InterPro" id="IPR017926">
    <property type="entry name" value="GATASE"/>
</dbReference>
<dbReference type="RefSeq" id="WP_170162880.1">
    <property type="nucleotide sequence ID" value="NZ_JBHYFO010000034.1"/>
</dbReference>
<proteinExistence type="predicted"/>
<dbReference type="PANTHER" id="PTHR42695">
    <property type="entry name" value="GLUTAMINE AMIDOTRANSFERASE YLR126C-RELATED"/>
    <property type="match status" value="1"/>
</dbReference>
<dbReference type="SUPFAM" id="SSF52317">
    <property type="entry name" value="Class I glutamine amidotransferase-like"/>
    <property type="match status" value="1"/>
</dbReference>
<dbReference type="AlphaFoldDB" id="A0A3N1NQF3"/>
<dbReference type="Pfam" id="PF00117">
    <property type="entry name" value="GATase"/>
    <property type="match status" value="1"/>
</dbReference>
<keyword evidence="3" id="KW-1185">Reference proteome</keyword>
<dbReference type="Gene3D" id="3.40.50.880">
    <property type="match status" value="1"/>
</dbReference>
<accession>A0A3N1NQF3</accession>
<name>A0A3N1NQF3_9GAMM</name>
<dbReference type="EMBL" id="RJUK01000001">
    <property type="protein sequence ID" value="ROQ21072.1"/>
    <property type="molecule type" value="Genomic_DNA"/>
</dbReference>
<gene>
    <name evidence="2" type="ORF">EDC38_1693</name>
</gene>
<evidence type="ECO:0000313" key="2">
    <source>
        <dbReference type="EMBL" id="ROQ21072.1"/>
    </source>
</evidence>
<dbReference type="Proteomes" id="UP000273643">
    <property type="component" value="Unassembled WGS sequence"/>
</dbReference>
<comment type="caution">
    <text evidence="2">The sequence shown here is derived from an EMBL/GenBank/DDBJ whole genome shotgun (WGS) entry which is preliminary data.</text>
</comment>
<protein>
    <submittedName>
        <fullName evidence="2">GMP synthase (Glutamine-hydrolysing)</fullName>
    </submittedName>
</protein>
<dbReference type="GO" id="GO:0005829">
    <property type="term" value="C:cytosol"/>
    <property type="evidence" value="ECO:0007669"/>
    <property type="project" value="TreeGrafter"/>
</dbReference>
<organism evidence="2 3">
    <name type="scientific">Marinimicrobium koreense</name>
    <dbReference type="NCBI Taxonomy" id="306545"/>
    <lineage>
        <taxon>Bacteria</taxon>
        <taxon>Pseudomonadati</taxon>
        <taxon>Pseudomonadota</taxon>
        <taxon>Gammaproteobacteria</taxon>
        <taxon>Cellvibrionales</taxon>
        <taxon>Cellvibrionaceae</taxon>
        <taxon>Marinimicrobium</taxon>
    </lineage>
</organism>
<sequence>MRLAILDADILREALQPKYHSYGRMFEALFERQQLDWEMDIFRVIEGDYPSDMDQYDAYLITGSQYDAFSDEPWIRRLREYVRALFEAGKPMVGVCFGHQLLAHALGGEAGRADTGWGLGVMTYPLLTKPPFVDDAESVSLIISHRDQVTRLPPDAERLLSNDFCPNAAFHIPGRVLAIQGHPEFSVDYAQALLQYRKQELTPDHLARVLESYSVPHQGERVGQWMRRFLEQAVA</sequence>
<reference evidence="2 3" key="1">
    <citation type="submission" date="2018-11" db="EMBL/GenBank/DDBJ databases">
        <title>Genomic Encyclopedia of Type Strains, Phase IV (KMG-IV): sequencing the most valuable type-strain genomes for metagenomic binning, comparative biology and taxonomic classification.</title>
        <authorList>
            <person name="Goeker M."/>
        </authorList>
    </citation>
    <scope>NUCLEOTIDE SEQUENCE [LARGE SCALE GENOMIC DNA]</scope>
    <source>
        <strain evidence="2 3">DSM 16974</strain>
    </source>
</reference>
<dbReference type="InterPro" id="IPR044992">
    <property type="entry name" value="ChyE-like"/>
</dbReference>
<evidence type="ECO:0000259" key="1">
    <source>
        <dbReference type="Pfam" id="PF00117"/>
    </source>
</evidence>
<dbReference type="InterPro" id="IPR029062">
    <property type="entry name" value="Class_I_gatase-like"/>
</dbReference>
<dbReference type="PANTHER" id="PTHR42695:SF5">
    <property type="entry name" value="GLUTAMINE AMIDOTRANSFERASE YLR126C-RELATED"/>
    <property type="match status" value="1"/>
</dbReference>
<dbReference type="PROSITE" id="PS51273">
    <property type="entry name" value="GATASE_TYPE_1"/>
    <property type="match status" value="1"/>
</dbReference>
<dbReference type="CDD" id="cd01741">
    <property type="entry name" value="GATase1_1"/>
    <property type="match status" value="1"/>
</dbReference>
<feature type="domain" description="Glutamine amidotransferase" evidence="1">
    <location>
        <begin position="75"/>
        <end position="187"/>
    </location>
</feature>
<evidence type="ECO:0000313" key="3">
    <source>
        <dbReference type="Proteomes" id="UP000273643"/>
    </source>
</evidence>